<protein>
    <submittedName>
        <fullName evidence="2">Uncharacterized protein</fullName>
    </submittedName>
</protein>
<evidence type="ECO:0000313" key="3">
    <source>
        <dbReference type="Proteomes" id="UP000724874"/>
    </source>
</evidence>
<comment type="caution">
    <text evidence="2">The sequence shown here is derived from an EMBL/GenBank/DDBJ whole genome shotgun (WGS) entry which is preliminary data.</text>
</comment>
<accession>A0A9P5P1A4</accession>
<name>A0A9P5P1A4_GYMJU</name>
<organism evidence="2 3">
    <name type="scientific">Gymnopilus junonius</name>
    <name type="common">Spectacular rustgill mushroom</name>
    <name type="synonym">Gymnopilus spectabilis subsp. junonius</name>
    <dbReference type="NCBI Taxonomy" id="109634"/>
    <lineage>
        <taxon>Eukaryota</taxon>
        <taxon>Fungi</taxon>
        <taxon>Dikarya</taxon>
        <taxon>Basidiomycota</taxon>
        <taxon>Agaricomycotina</taxon>
        <taxon>Agaricomycetes</taxon>
        <taxon>Agaricomycetidae</taxon>
        <taxon>Agaricales</taxon>
        <taxon>Agaricineae</taxon>
        <taxon>Hymenogastraceae</taxon>
        <taxon>Gymnopilus</taxon>
    </lineage>
</organism>
<proteinExistence type="predicted"/>
<gene>
    <name evidence="2" type="ORF">CPB84DRAFT_1762904</name>
</gene>
<dbReference type="EMBL" id="JADNYJ010000005">
    <property type="protein sequence ID" value="KAF8910931.1"/>
    <property type="molecule type" value="Genomic_DNA"/>
</dbReference>
<evidence type="ECO:0000313" key="2">
    <source>
        <dbReference type="EMBL" id="KAF8910931.1"/>
    </source>
</evidence>
<keyword evidence="3" id="KW-1185">Reference proteome</keyword>
<sequence>MPRPSSWIVLILLGYTSPSKPQIDVAIRSNALCFTDIIRHPLFVLHLEANTLQRVFMLGMNVHACASLATIGSNFPAGPTLHSHLLPEISYKMASGWVFSLHLSPPMIIHLYFKPNFCDVSLLFIASQLRKALKNPMQNDFALSDHALPEGLRPRKLLRR</sequence>
<feature type="chain" id="PRO_5040236471" evidence="1">
    <location>
        <begin position="22"/>
        <end position="160"/>
    </location>
</feature>
<feature type="signal peptide" evidence="1">
    <location>
        <begin position="1"/>
        <end position="21"/>
    </location>
</feature>
<dbReference type="AlphaFoldDB" id="A0A9P5P1A4"/>
<evidence type="ECO:0000256" key="1">
    <source>
        <dbReference type="SAM" id="SignalP"/>
    </source>
</evidence>
<reference evidence="2" key="1">
    <citation type="submission" date="2020-11" db="EMBL/GenBank/DDBJ databases">
        <authorList>
            <consortium name="DOE Joint Genome Institute"/>
            <person name="Ahrendt S."/>
            <person name="Riley R."/>
            <person name="Andreopoulos W."/>
            <person name="LaButti K."/>
            <person name="Pangilinan J."/>
            <person name="Ruiz-duenas F.J."/>
            <person name="Barrasa J.M."/>
            <person name="Sanchez-Garcia M."/>
            <person name="Camarero S."/>
            <person name="Miyauchi S."/>
            <person name="Serrano A."/>
            <person name="Linde D."/>
            <person name="Babiker R."/>
            <person name="Drula E."/>
            <person name="Ayuso-Fernandez I."/>
            <person name="Pacheco R."/>
            <person name="Padilla G."/>
            <person name="Ferreira P."/>
            <person name="Barriuso J."/>
            <person name="Kellner H."/>
            <person name="Castanera R."/>
            <person name="Alfaro M."/>
            <person name="Ramirez L."/>
            <person name="Pisabarro A.G."/>
            <person name="Kuo A."/>
            <person name="Tritt A."/>
            <person name="Lipzen A."/>
            <person name="He G."/>
            <person name="Yan M."/>
            <person name="Ng V."/>
            <person name="Cullen D."/>
            <person name="Martin F."/>
            <person name="Rosso M.-N."/>
            <person name="Henrissat B."/>
            <person name="Hibbett D."/>
            <person name="Martinez A.T."/>
            <person name="Grigoriev I.V."/>
        </authorList>
    </citation>
    <scope>NUCLEOTIDE SEQUENCE</scope>
    <source>
        <strain evidence="2">AH 44721</strain>
    </source>
</reference>
<keyword evidence="1" id="KW-0732">Signal</keyword>
<dbReference type="Proteomes" id="UP000724874">
    <property type="component" value="Unassembled WGS sequence"/>
</dbReference>